<keyword evidence="7 12" id="KW-0489">Methyltransferase</keyword>
<dbReference type="Proteomes" id="UP000651156">
    <property type="component" value="Unassembled WGS sequence"/>
</dbReference>
<dbReference type="EMBL" id="JADEWN010000024">
    <property type="protein sequence ID" value="MBE9190983.1"/>
    <property type="molecule type" value="Genomic_DNA"/>
</dbReference>
<protein>
    <recommendedName>
        <fullName evidence="4 12">Ribosomal RNA small subunit methyltransferase E</fullName>
        <ecNumber evidence="3 12">2.1.1.193</ecNumber>
    </recommendedName>
</protein>
<gene>
    <name evidence="15" type="ORF">IQ230_11595</name>
</gene>
<evidence type="ECO:0000256" key="1">
    <source>
        <dbReference type="ARBA" id="ARBA00004496"/>
    </source>
</evidence>
<evidence type="ECO:0000259" key="14">
    <source>
        <dbReference type="Pfam" id="PF20260"/>
    </source>
</evidence>
<dbReference type="PANTHER" id="PTHR30027:SF3">
    <property type="entry name" value="16S RRNA (URACIL(1498)-N(3))-METHYLTRANSFERASE"/>
    <property type="match status" value="1"/>
</dbReference>
<evidence type="ECO:0000256" key="3">
    <source>
        <dbReference type="ARBA" id="ARBA00012328"/>
    </source>
</evidence>
<evidence type="ECO:0000313" key="15">
    <source>
        <dbReference type="EMBL" id="MBE9190983.1"/>
    </source>
</evidence>
<dbReference type="NCBIfam" id="NF008697">
    <property type="entry name" value="PRK11713.4-1"/>
    <property type="match status" value="1"/>
</dbReference>
<dbReference type="InterPro" id="IPR006700">
    <property type="entry name" value="RsmE"/>
</dbReference>
<dbReference type="Pfam" id="PF20260">
    <property type="entry name" value="PUA_4"/>
    <property type="match status" value="1"/>
</dbReference>
<keyword evidence="6 12" id="KW-0698">rRNA processing</keyword>
<keyword evidence="5 12" id="KW-0963">Cytoplasm</keyword>
<dbReference type="NCBIfam" id="TIGR00046">
    <property type="entry name" value="RsmE family RNA methyltransferase"/>
    <property type="match status" value="1"/>
</dbReference>
<dbReference type="Pfam" id="PF04452">
    <property type="entry name" value="Methyltrans_RNA"/>
    <property type="match status" value="1"/>
</dbReference>
<evidence type="ECO:0000256" key="10">
    <source>
        <dbReference type="ARBA" id="ARBA00025699"/>
    </source>
</evidence>
<organism evidence="15 16">
    <name type="scientific">Gloeocapsopsis crepidinum LEGE 06123</name>
    <dbReference type="NCBI Taxonomy" id="588587"/>
    <lineage>
        <taxon>Bacteria</taxon>
        <taxon>Bacillati</taxon>
        <taxon>Cyanobacteriota</taxon>
        <taxon>Cyanophyceae</taxon>
        <taxon>Oscillatoriophycideae</taxon>
        <taxon>Chroococcales</taxon>
        <taxon>Chroococcaceae</taxon>
        <taxon>Gloeocapsopsis</taxon>
    </lineage>
</organism>
<reference evidence="15 16" key="1">
    <citation type="submission" date="2020-10" db="EMBL/GenBank/DDBJ databases">
        <authorList>
            <person name="Castelo-Branco R."/>
            <person name="Eusebio N."/>
            <person name="Adriana R."/>
            <person name="Vieira A."/>
            <person name="Brugerolle De Fraissinette N."/>
            <person name="Rezende De Castro R."/>
            <person name="Schneider M.P."/>
            <person name="Vasconcelos V."/>
            <person name="Leao P.N."/>
        </authorList>
    </citation>
    <scope>NUCLEOTIDE SEQUENCE [LARGE SCALE GENOMIC DNA]</scope>
    <source>
        <strain evidence="15 16">LEGE 06123</strain>
    </source>
</reference>
<evidence type="ECO:0000256" key="2">
    <source>
        <dbReference type="ARBA" id="ARBA00005528"/>
    </source>
</evidence>
<evidence type="ECO:0000256" key="9">
    <source>
        <dbReference type="ARBA" id="ARBA00022691"/>
    </source>
</evidence>
<comment type="similarity">
    <text evidence="2 12">Belongs to the RNA methyltransferase RsmE family.</text>
</comment>
<accession>A0ABR9URS4</accession>
<dbReference type="SUPFAM" id="SSF75217">
    <property type="entry name" value="alpha/beta knot"/>
    <property type="match status" value="1"/>
</dbReference>
<evidence type="ECO:0000256" key="5">
    <source>
        <dbReference type="ARBA" id="ARBA00022490"/>
    </source>
</evidence>
<comment type="function">
    <text evidence="10 12">Specifically methylates the N3 position of the uracil ring of uridine 1498 (m3U1498) in 16S rRNA. Acts on the fully assembled 30S ribosomal subunit.</text>
</comment>
<keyword evidence="16" id="KW-1185">Reference proteome</keyword>
<keyword evidence="9 12" id="KW-0949">S-adenosyl-L-methionine</keyword>
<sequence length="236" mass="25678">MAQLQRLAIDPSQLHNEQILLATEQQHYLGRVLRLHEGDRFIAMDGTGNSWLAVFLGNQAQILESIVVESELKVPVTLILALPKGNGFDEVVRCCTEIGVSCIVPTLSDRTLLQPSPQKLERWRRIAKEAAEQSERSIIPTVLEPLPLNQALAAATAKYLYFCVARRNSPHLQTVLPLSIPAEIAIAIGPEGGWTTQEIESAIAAGFQLVSLGNRVLRAITAPIVAMSLVSAAFDG</sequence>
<dbReference type="GO" id="GO:0008168">
    <property type="term" value="F:methyltransferase activity"/>
    <property type="evidence" value="ECO:0007669"/>
    <property type="project" value="UniProtKB-KW"/>
</dbReference>
<evidence type="ECO:0000256" key="6">
    <source>
        <dbReference type="ARBA" id="ARBA00022552"/>
    </source>
</evidence>
<dbReference type="SUPFAM" id="SSF88697">
    <property type="entry name" value="PUA domain-like"/>
    <property type="match status" value="1"/>
</dbReference>
<keyword evidence="8 12" id="KW-0808">Transferase</keyword>
<evidence type="ECO:0000256" key="8">
    <source>
        <dbReference type="ARBA" id="ARBA00022679"/>
    </source>
</evidence>
<comment type="subcellular location">
    <subcellularLocation>
        <location evidence="1 12">Cytoplasm</location>
    </subcellularLocation>
</comment>
<dbReference type="GO" id="GO:0032259">
    <property type="term" value="P:methylation"/>
    <property type="evidence" value="ECO:0007669"/>
    <property type="project" value="UniProtKB-KW"/>
</dbReference>
<feature type="domain" description="Ribosomal RNA small subunit methyltransferase E PUA-like" evidence="14">
    <location>
        <begin position="23"/>
        <end position="54"/>
    </location>
</feature>
<evidence type="ECO:0000256" key="4">
    <source>
        <dbReference type="ARBA" id="ARBA00013673"/>
    </source>
</evidence>
<evidence type="ECO:0000256" key="12">
    <source>
        <dbReference type="PIRNR" id="PIRNR015601"/>
    </source>
</evidence>
<dbReference type="RefSeq" id="WP_193932145.1">
    <property type="nucleotide sequence ID" value="NZ_CAWPMZ010000050.1"/>
</dbReference>
<name>A0ABR9URS4_9CHRO</name>
<dbReference type="InterPro" id="IPR029026">
    <property type="entry name" value="tRNA_m1G_MTases_N"/>
</dbReference>
<dbReference type="InterPro" id="IPR015947">
    <property type="entry name" value="PUA-like_sf"/>
</dbReference>
<dbReference type="EC" id="2.1.1.193" evidence="3 12"/>
<dbReference type="InterPro" id="IPR046887">
    <property type="entry name" value="RsmE_PUA-like"/>
</dbReference>
<evidence type="ECO:0000313" key="16">
    <source>
        <dbReference type="Proteomes" id="UP000651156"/>
    </source>
</evidence>
<dbReference type="InterPro" id="IPR046886">
    <property type="entry name" value="RsmE_MTase_dom"/>
</dbReference>
<evidence type="ECO:0000256" key="7">
    <source>
        <dbReference type="ARBA" id="ARBA00022603"/>
    </source>
</evidence>
<proteinExistence type="inferred from homology"/>
<comment type="caution">
    <text evidence="15">The sequence shown here is derived from an EMBL/GenBank/DDBJ whole genome shotgun (WGS) entry which is preliminary data.</text>
</comment>
<evidence type="ECO:0000259" key="13">
    <source>
        <dbReference type="Pfam" id="PF04452"/>
    </source>
</evidence>
<dbReference type="Gene3D" id="3.40.1280.10">
    <property type="match status" value="1"/>
</dbReference>
<feature type="domain" description="Ribosomal RNA small subunit methyltransferase E methyltransferase" evidence="13">
    <location>
        <begin position="71"/>
        <end position="230"/>
    </location>
</feature>
<dbReference type="InterPro" id="IPR029028">
    <property type="entry name" value="Alpha/beta_knot_MTases"/>
</dbReference>
<dbReference type="CDD" id="cd18084">
    <property type="entry name" value="RsmE-like"/>
    <property type="match status" value="1"/>
</dbReference>
<evidence type="ECO:0000256" key="11">
    <source>
        <dbReference type="ARBA" id="ARBA00047944"/>
    </source>
</evidence>
<comment type="catalytic activity">
    <reaction evidence="11 12">
        <text>uridine(1498) in 16S rRNA + S-adenosyl-L-methionine = N(3)-methyluridine(1498) in 16S rRNA + S-adenosyl-L-homocysteine + H(+)</text>
        <dbReference type="Rhea" id="RHEA:42920"/>
        <dbReference type="Rhea" id="RHEA-COMP:10283"/>
        <dbReference type="Rhea" id="RHEA-COMP:10284"/>
        <dbReference type="ChEBI" id="CHEBI:15378"/>
        <dbReference type="ChEBI" id="CHEBI:57856"/>
        <dbReference type="ChEBI" id="CHEBI:59789"/>
        <dbReference type="ChEBI" id="CHEBI:65315"/>
        <dbReference type="ChEBI" id="CHEBI:74502"/>
        <dbReference type="EC" id="2.1.1.193"/>
    </reaction>
</comment>
<dbReference type="PIRSF" id="PIRSF015601">
    <property type="entry name" value="MTase_slr0722"/>
    <property type="match status" value="1"/>
</dbReference>
<dbReference type="PANTHER" id="PTHR30027">
    <property type="entry name" value="RIBOSOMAL RNA SMALL SUBUNIT METHYLTRANSFERASE E"/>
    <property type="match status" value="1"/>
</dbReference>